<proteinExistence type="predicted"/>
<protein>
    <submittedName>
        <fullName evidence="2">Alpha/beta hydrolase</fullName>
    </submittedName>
</protein>
<dbReference type="SUPFAM" id="SSF53474">
    <property type="entry name" value="alpha/beta-Hydrolases"/>
    <property type="match status" value="1"/>
</dbReference>
<dbReference type="Gene3D" id="3.40.50.1820">
    <property type="entry name" value="alpha/beta hydrolase"/>
    <property type="match status" value="1"/>
</dbReference>
<evidence type="ECO:0000313" key="2">
    <source>
        <dbReference type="EMBL" id="RRQ86515.1"/>
    </source>
</evidence>
<dbReference type="PANTHER" id="PTHR43689:SF8">
    <property type="entry name" value="ALPHA_BETA-HYDROLASES SUPERFAMILY PROTEIN"/>
    <property type="match status" value="1"/>
</dbReference>
<evidence type="ECO:0000259" key="1">
    <source>
        <dbReference type="Pfam" id="PF12697"/>
    </source>
</evidence>
<evidence type="ECO:0000313" key="3">
    <source>
        <dbReference type="Proteomes" id="UP000276379"/>
    </source>
</evidence>
<dbReference type="InterPro" id="IPR000073">
    <property type="entry name" value="AB_hydrolase_1"/>
</dbReference>
<keyword evidence="3" id="KW-1185">Reference proteome</keyword>
<comment type="caution">
    <text evidence="2">The sequence shown here is derived from an EMBL/GenBank/DDBJ whole genome shotgun (WGS) entry which is preliminary data.</text>
</comment>
<keyword evidence="2" id="KW-0378">Hydrolase</keyword>
<organism evidence="2 3">
    <name type="scientific">Streptomyces griseofuscus</name>
    <dbReference type="NCBI Taxonomy" id="146922"/>
    <lineage>
        <taxon>Bacteria</taxon>
        <taxon>Bacillati</taxon>
        <taxon>Actinomycetota</taxon>
        <taxon>Actinomycetes</taxon>
        <taxon>Kitasatosporales</taxon>
        <taxon>Streptomycetaceae</taxon>
        <taxon>Streptomyces</taxon>
    </lineage>
</organism>
<sequence>MTSPVPTSNTRTVDLPGGLSVTIEERGSSAEGRGFLLLHGGAGPRTMTGLAEALTEHAYTVVPTHPGFQGTPRPEWVDSPADLAVAYLDLLDILGLNEVMVIGSSIGGWVASEMALRDTRGRIGSLTLLNAVGVHAVQKENAVIDARTLAPAELAQLSFANPAFRPDFSSFTDEQRAQGAANQRTLAVYGGEEFSYDPKLRGRLHRVEVPVLVVWGEQDGIASTTYGRGYAKSFPDGHFTPISDAGHFPHIEQLGRTLGAIGDFANSVVNAPSAA</sequence>
<gene>
    <name evidence="2" type="ORF">CQW44_11610</name>
</gene>
<dbReference type="EMBL" id="PDES01000005">
    <property type="protein sequence ID" value="RRQ86515.1"/>
    <property type="molecule type" value="Genomic_DNA"/>
</dbReference>
<dbReference type="Pfam" id="PF12697">
    <property type="entry name" value="Abhydrolase_6"/>
    <property type="match status" value="1"/>
</dbReference>
<dbReference type="InterPro" id="IPR029058">
    <property type="entry name" value="AB_hydrolase_fold"/>
</dbReference>
<dbReference type="GO" id="GO:0016787">
    <property type="term" value="F:hydrolase activity"/>
    <property type="evidence" value="ECO:0007669"/>
    <property type="project" value="UniProtKB-KW"/>
</dbReference>
<reference evidence="2 3" key="1">
    <citation type="submission" date="2017-10" db="EMBL/GenBank/DDBJ databases">
        <title>Draft genome of actinobacteria isolated from guarana (Paullinia cupana (Mart.) Ducke.</title>
        <authorList>
            <person name="Siqueira K.A."/>
            <person name="Liotti R.G."/>
            <person name="Mendes T.A."/>
            <person name="Soares M.A."/>
        </authorList>
    </citation>
    <scope>NUCLEOTIDE SEQUENCE [LARGE SCALE GENOMIC DNA]</scope>
    <source>
        <strain evidence="2 3">199</strain>
    </source>
</reference>
<dbReference type="Proteomes" id="UP000276379">
    <property type="component" value="Unassembled WGS sequence"/>
</dbReference>
<dbReference type="PANTHER" id="PTHR43689">
    <property type="entry name" value="HYDROLASE"/>
    <property type="match status" value="1"/>
</dbReference>
<accession>A0A426S8F7</accession>
<feature type="domain" description="AB hydrolase-1" evidence="1">
    <location>
        <begin position="36"/>
        <end position="253"/>
    </location>
</feature>
<name>A0A426S8F7_9ACTN</name>
<dbReference type="AlphaFoldDB" id="A0A426S8F7"/>